<dbReference type="EMBL" id="CAFBLI010000009">
    <property type="protein sequence ID" value="CAB4857176.1"/>
    <property type="molecule type" value="Genomic_DNA"/>
</dbReference>
<dbReference type="EMBL" id="CAFBPY010000008">
    <property type="protein sequence ID" value="CAB5033824.1"/>
    <property type="molecule type" value="Genomic_DNA"/>
</dbReference>
<name>A0A6J7RY24_9ZZZZ</name>
<dbReference type="EMBL" id="CAEZXH010000014">
    <property type="protein sequence ID" value="CAB4679193.1"/>
    <property type="molecule type" value="Genomic_DNA"/>
</dbReference>
<proteinExistence type="predicted"/>
<gene>
    <name evidence="1" type="ORF">UFOPK2360_00410</name>
    <name evidence="2" type="ORF">UFOPK3306_00220</name>
    <name evidence="3" type="ORF">UFOPK4209_00101</name>
</gene>
<evidence type="ECO:0000313" key="3">
    <source>
        <dbReference type="EMBL" id="CAB5033824.1"/>
    </source>
</evidence>
<evidence type="ECO:0000313" key="2">
    <source>
        <dbReference type="EMBL" id="CAB4857176.1"/>
    </source>
</evidence>
<evidence type="ECO:0000313" key="1">
    <source>
        <dbReference type="EMBL" id="CAB4679193.1"/>
    </source>
</evidence>
<dbReference type="AlphaFoldDB" id="A0A6J7RY24"/>
<sequence>MEDEIFVRIKLDESIPCVVVVMGDGERSKTVPSSLISFPATYLPERFKVVIIIPLTSQ</sequence>
<protein>
    <submittedName>
        <fullName evidence="3">Unannotated protein</fullName>
    </submittedName>
</protein>
<reference evidence="3" key="1">
    <citation type="submission" date="2020-05" db="EMBL/GenBank/DDBJ databases">
        <authorList>
            <person name="Chiriac C."/>
            <person name="Salcher M."/>
            <person name="Ghai R."/>
            <person name="Kavagutti S V."/>
        </authorList>
    </citation>
    <scope>NUCLEOTIDE SEQUENCE</scope>
</reference>
<organism evidence="3">
    <name type="scientific">freshwater metagenome</name>
    <dbReference type="NCBI Taxonomy" id="449393"/>
    <lineage>
        <taxon>unclassified sequences</taxon>
        <taxon>metagenomes</taxon>
        <taxon>ecological metagenomes</taxon>
    </lineage>
</organism>
<accession>A0A6J7RY24</accession>